<feature type="transmembrane region" description="Helical" evidence="2">
    <location>
        <begin position="6"/>
        <end position="22"/>
    </location>
</feature>
<keyword evidence="2" id="KW-0812">Transmembrane</keyword>
<gene>
    <name evidence="3" type="ORF">E0485_14750</name>
</gene>
<protein>
    <submittedName>
        <fullName evidence="3">DUF2304 domain-containing protein</fullName>
    </submittedName>
</protein>
<accession>A0A4R4E953</accession>
<dbReference type="AlphaFoldDB" id="A0A4R4E953"/>
<proteinExistence type="predicted"/>
<feature type="coiled-coil region" evidence="1">
    <location>
        <begin position="87"/>
        <end position="117"/>
    </location>
</feature>
<keyword evidence="1" id="KW-0175">Coiled coil</keyword>
<dbReference type="RefSeq" id="WP_132418825.1">
    <property type="nucleotide sequence ID" value="NZ_SKFG01000014.1"/>
</dbReference>
<reference evidence="3 4" key="1">
    <citation type="submission" date="2019-03" db="EMBL/GenBank/DDBJ databases">
        <authorList>
            <person name="Kim M.K.M."/>
        </authorList>
    </citation>
    <scope>NUCLEOTIDE SEQUENCE [LARGE SCALE GENOMIC DNA]</scope>
    <source>
        <strain evidence="3 4">18JY21-1</strain>
    </source>
</reference>
<organism evidence="3 4">
    <name type="scientific">Paenibacillus albiflavus</name>
    <dbReference type="NCBI Taxonomy" id="2545760"/>
    <lineage>
        <taxon>Bacteria</taxon>
        <taxon>Bacillati</taxon>
        <taxon>Bacillota</taxon>
        <taxon>Bacilli</taxon>
        <taxon>Bacillales</taxon>
        <taxon>Paenibacillaceae</taxon>
        <taxon>Paenibacillus</taxon>
    </lineage>
</organism>
<dbReference type="OrthoDB" id="677868at2"/>
<sequence>MNIFLVSFVFCLFFLFVVIDLIRRKRLEERYSILWIVIGLLMLILSIFPDFLETISQLLGVVYPPSLLFFLGYVFALIVILHLTMVVSKLHRQMTRLIQEVALLKNEKEEAQKEQEQA</sequence>
<feature type="transmembrane region" description="Helical" evidence="2">
    <location>
        <begin position="68"/>
        <end position="87"/>
    </location>
</feature>
<evidence type="ECO:0000256" key="1">
    <source>
        <dbReference type="SAM" id="Coils"/>
    </source>
</evidence>
<evidence type="ECO:0000313" key="3">
    <source>
        <dbReference type="EMBL" id="TCZ76099.1"/>
    </source>
</evidence>
<dbReference type="Proteomes" id="UP000295418">
    <property type="component" value="Unassembled WGS sequence"/>
</dbReference>
<dbReference type="InterPro" id="IPR019277">
    <property type="entry name" value="DUF2304"/>
</dbReference>
<evidence type="ECO:0000313" key="4">
    <source>
        <dbReference type="Proteomes" id="UP000295418"/>
    </source>
</evidence>
<dbReference type="EMBL" id="SKFG01000014">
    <property type="protein sequence ID" value="TCZ76099.1"/>
    <property type="molecule type" value="Genomic_DNA"/>
</dbReference>
<name>A0A4R4E953_9BACL</name>
<evidence type="ECO:0000256" key="2">
    <source>
        <dbReference type="SAM" id="Phobius"/>
    </source>
</evidence>
<comment type="caution">
    <text evidence="3">The sequence shown here is derived from an EMBL/GenBank/DDBJ whole genome shotgun (WGS) entry which is preliminary data.</text>
</comment>
<feature type="transmembrane region" description="Helical" evidence="2">
    <location>
        <begin position="31"/>
        <end position="48"/>
    </location>
</feature>
<keyword evidence="2" id="KW-0472">Membrane</keyword>
<keyword evidence="2" id="KW-1133">Transmembrane helix</keyword>
<keyword evidence="4" id="KW-1185">Reference proteome</keyword>
<dbReference type="Pfam" id="PF10066">
    <property type="entry name" value="DUF2304"/>
    <property type="match status" value="1"/>
</dbReference>